<reference evidence="2 3" key="1">
    <citation type="submission" date="2019-04" db="EMBL/GenBank/DDBJ databases">
        <title>Draft genome of the big-headed turtle Platysternon megacephalum.</title>
        <authorList>
            <person name="Gong S."/>
        </authorList>
    </citation>
    <scope>NUCLEOTIDE SEQUENCE [LARGE SCALE GENOMIC DNA]</scope>
    <source>
        <strain evidence="2">DO16091913</strain>
        <tissue evidence="2">Muscle</tissue>
    </source>
</reference>
<dbReference type="Proteomes" id="UP000297703">
    <property type="component" value="Unassembled WGS sequence"/>
</dbReference>
<accession>A0A4D9EWZ9</accession>
<comment type="caution">
    <text evidence="2">The sequence shown here is derived from an EMBL/GenBank/DDBJ whole genome shotgun (WGS) entry which is preliminary data.</text>
</comment>
<keyword evidence="3" id="KW-1185">Reference proteome</keyword>
<feature type="region of interest" description="Disordered" evidence="1">
    <location>
        <begin position="9"/>
        <end position="31"/>
    </location>
</feature>
<proteinExistence type="predicted"/>
<evidence type="ECO:0000256" key="1">
    <source>
        <dbReference type="SAM" id="MobiDB-lite"/>
    </source>
</evidence>
<dbReference type="EMBL" id="QXTE01000014">
    <property type="protein sequence ID" value="TFK13805.1"/>
    <property type="molecule type" value="Genomic_DNA"/>
</dbReference>
<sequence>MHLGGLQFRNLAPIPDPGSSLGQKKPNPCQQKSAISPRELVFTPPPVLNSQLCQTYHSNTSCWSRPIIHFSLEGAQGEIFIFYSQLLCSPSSWKSSLLDISLLQKGARQPLQRKKYLAYLLYSVLKENMSGSLTHPLPGRQKKKSRTRGILRLYR</sequence>
<evidence type="ECO:0000313" key="3">
    <source>
        <dbReference type="Proteomes" id="UP000297703"/>
    </source>
</evidence>
<protein>
    <submittedName>
        <fullName evidence="2">Peptidyl-prolyl cis-trans isomerase-like 3</fullName>
    </submittedName>
</protein>
<reference evidence="2 3" key="2">
    <citation type="submission" date="2019-04" db="EMBL/GenBank/DDBJ databases">
        <title>The genome sequence of big-headed turtle.</title>
        <authorList>
            <person name="Gong S."/>
        </authorList>
    </citation>
    <scope>NUCLEOTIDE SEQUENCE [LARGE SCALE GENOMIC DNA]</scope>
    <source>
        <strain evidence="2">DO16091913</strain>
        <tissue evidence="2">Muscle</tissue>
    </source>
</reference>
<gene>
    <name evidence="2" type="ORF">DR999_PMT02825</name>
</gene>
<dbReference type="AlphaFoldDB" id="A0A4D9EWZ9"/>
<dbReference type="GO" id="GO:0016853">
    <property type="term" value="F:isomerase activity"/>
    <property type="evidence" value="ECO:0007669"/>
    <property type="project" value="UniProtKB-KW"/>
</dbReference>
<evidence type="ECO:0000313" key="2">
    <source>
        <dbReference type="EMBL" id="TFK13805.1"/>
    </source>
</evidence>
<organism evidence="2 3">
    <name type="scientific">Platysternon megacephalum</name>
    <name type="common">big-headed turtle</name>
    <dbReference type="NCBI Taxonomy" id="55544"/>
    <lineage>
        <taxon>Eukaryota</taxon>
        <taxon>Metazoa</taxon>
        <taxon>Chordata</taxon>
        <taxon>Craniata</taxon>
        <taxon>Vertebrata</taxon>
        <taxon>Euteleostomi</taxon>
        <taxon>Archelosauria</taxon>
        <taxon>Testudinata</taxon>
        <taxon>Testudines</taxon>
        <taxon>Cryptodira</taxon>
        <taxon>Durocryptodira</taxon>
        <taxon>Testudinoidea</taxon>
        <taxon>Platysternidae</taxon>
        <taxon>Platysternon</taxon>
    </lineage>
</organism>
<name>A0A4D9EWZ9_9SAUR</name>
<keyword evidence="2" id="KW-0413">Isomerase</keyword>